<dbReference type="Proteomes" id="UP000268033">
    <property type="component" value="Unassembled WGS sequence"/>
</dbReference>
<sequence length="113" mass="11899">MSARPLCWASALLACLQLGGCGSTLRYAFDDSPNPCSKTGYIYGGTRIDGMLIGNSFTGPDRSAALGAFGLVDLPFSLVMDTLLLPLAIPLESHYHSACQQQKVADTTKSATP</sequence>
<dbReference type="STRING" id="584787.GCA_001247655_02193"/>
<dbReference type="PROSITE" id="PS51257">
    <property type="entry name" value="PROKAR_LIPOPROTEIN"/>
    <property type="match status" value="1"/>
</dbReference>
<gene>
    <name evidence="1" type="ORF">EDC28_10149</name>
</gene>
<protein>
    <submittedName>
        <fullName evidence="1">Uncharacterized protein YceK</fullName>
    </submittedName>
</protein>
<organism evidence="1 2">
    <name type="scientific">Gallaecimonas pentaromativorans</name>
    <dbReference type="NCBI Taxonomy" id="584787"/>
    <lineage>
        <taxon>Bacteria</taxon>
        <taxon>Pseudomonadati</taxon>
        <taxon>Pseudomonadota</taxon>
        <taxon>Gammaproteobacteria</taxon>
        <taxon>Enterobacterales</taxon>
        <taxon>Gallaecimonadaceae</taxon>
        <taxon>Gallaecimonas</taxon>
    </lineage>
</organism>
<name>A0A3N1PPC7_9GAMM</name>
<dbReference type="AlphaFoldDB" id="A0A3N1PPC7"/>
<dbReference type="EMBL" id="RJUL01000001">
    <property type="protein sequence ID" value="ROQ30363.1"/>
    <property type="molecule type" value="Genomic_DNA"/>
</dbReference>
<evidence type="ECO:0000313" key="2">
    <source>
        <dbReference type="Proteomes" id="UP000268033"/>
    </source>
</evidence>
<reference evidence="1 2" key="1">
    <citation type="submission" date="2018-11" db="EMBL/GenBank/DDBJ databases">
        <title>Genomic Encyclopedia of Type Strains, Phase IV (KMG-IV): sequencing the most valuable type-strain genomes for metagenomic binning, comparative biology and taxonomic classification.</title>
        <authorList>
            <person name="Goeker M."/>
        </authorList>
    </citation>
    <scope>NUCLEOTIDE SEQUENCE [LARGE SCALE GENOMIC DNA]</scope>
    <source>
        <strain evidence="1 2">DSM 21945</strain>
    </source>
</reference>
<dbReference type="Pfam" id="PF07119">
    <property type="entry name" value="DUF1375"/>
    <property type="match status" value="1"/>
</dbReference>
<accession>A0A3N1PPC7</accession>
<dbReference type="RefSeq" id="WP_123420278.1">
    <property type="nucleotide sequence ID" value="NZ_RJUL01000001.1"/>
</dbReference>
<comment type="caution">
    <text evidence="1">The sequence shown here is derived from an EMBL/GenBank/DDBJ whole genome shotgun (WGS) entry which is preliminary data.</text>
</comment>
<proteinExistence type="predicted"/>
<dbReference type="InterPro" id="IPR010780">
    <property type="entry name" value="DUF1375"/>
</dbReference>
<evidence type="ECO:0000313" key="1">
    <source>
        <dbReference type="EMBL" id="ROQ30363.1"/>
    </source>
</evidence>
<keyword evidence="2" id="KW-1185">Reference proteome</keyword>